<dbReference type="GO" id="GO:0043175">
    <property type="term" value="F:RNA polymerase core enzyme binding"/>
    <property type="evidence" value="ECO:0007669"/>
    <property type="project" value="InterPro"/>
</dbReference>
<dbReference type="PANTHER" id="PTHR14732">
    <property type="entry name" value="RNA POLYMERASE II SUBUNIT B1 CTD PHOSPHATASE RPAP2-RELATED"/>
    <property type="match status" value="1"/>
</dbReference>
<evidence type="ECO:0000256" key="1">
    <source>
        <dbReference type="SAM" id="Phobius"/>
    </source>
</evidence>
<dbReference type="GO" id="GO:0008420">
    <property type="term" value="F:RNA polymerase II CTD heptapeptide repeat phosphatase activity"/>
    <property type="evidence" value="ECO:0007669"/>
    <property type="project" value="InterPro"/>
</dbReference>
<dbReference type="GO" id="GO:0005634">
    <property type="term" value="C:nucleus"/>
    <property type="evidence" value="ECO:0007669"/>
    <property type="project" value="TreeGrafter"/>
</dbReference>
<keyword evidence="1" id="KW-1133">Transmembrane helix</keyword>
<keyword evidence="3" id="KW-1185">Reference proteome</keyword>
<protein>
    <submittedName>
        <fullName evidence="2">Uncharacterized protein</fullName>
    </submittedName>
</protein>
<dbReference type="AlphaFoldDB" id="A0A5N6RS37"/>
<organism evidence="2 3">
    <name type="scientific">Carpinus fangiana</name>
    <dbReference type="NCBI Taxonomy" id="176857"/>
    <lineage>
        <taxon>Eukaryota</taxon>
        <taxon>Viridiplantae</taxon>
        <taxon>Streptophyta</taxon>
        <taxon>Embryophyta</taxon>
        <taxon>Tracheophyta</taxon>
        <taxon>Spermatophyta</taxon>
        <taxon>Magnoliopsida</taxon>
        <taxon>eudicotyledons</taxon>
        <taxon>Gunneridae</taxon>
        <taxon>Pentapetalae</taxon>
        <taxon>rosids</taxon>
        <taxon>fabids</taxon>
        <taxon>Fagales</taxon>
        <taxon>Betulaceae</taxon>
        <taxon>Carpinus</taxon>
    </lineage>
</organism>
<accession>A0A5N6RS37</accession>
<gene>
    <name evidence="2" type="ORF">FH972_020079</name>
</gene>
<evidence type="ECO:0000313" key="2">
    <source>
        <dbReference type="EMBL" id="KAE8125246.1"/>
    </source>
</evidence>
<dbReference type="Proteomes" id="UP000327013">
    <property type="component" value="Chromosome 8"/>
</dbReference>
<proteinExistence type="predicted"/>
<evidence type="ECO:0000313" key="3">
    <source>
        <dbReference type="Proteomes" id="UP000327013"/>
    </source>
</evidence>
<dbReference type="EMBL" id="CM017328">
    <property type="protein sequence ID" value="KAE8125246.1"/>
    <property type="molecule type" value="Genomic_DNA"/>
</dbReference>
<name>A0A5N6RS37_9ROSI</name>
<reference evidence="2 3" key="1">
    <citation type="submission" date="2019-06" db="EMBL/GenBank/DDBJ databases">
        <title>A chromosomal-level reference genome of Carpinus fangiana (Coryloideae, Betulaceae).</title>
        <authorList>
            <person name="Yang X."/>
            <person name="Wang Z."/>
            <person name="Zhang L."/>
            <person name="Hao G."/>
            <person name="Liu J."/>
            <person name="Yang Y."/>
        </authorList>
    </citation>
    <scope>NUCLEOTIDE SEQUENCE [LARGE SCALE GENOMIC DNA]</scope>
    <source>
        <strain evidence="2">Cfa_2016G</strain>
        <tissue evidence="2">Leaf</tissue>
    </source>
</reference>
<dbReference type="InterPro" id="IPR039693">
    <property type="entry name" value="Rtr1/RPAP2"/>
</dbReference>
<feature type="transmembrane region" description="Helical" evidence="1">
    <location>
        <begin position="15"/>
        <end position="33"/>
    </location>
</feature>
<dbReference type="OrthoDB" id="2590500at2759"/>
<keyword evidence="1" id="KW-0472">Membrane</keyword>
<sequence>MTFTDALPAFRSKQWQVIVLLFIEALSVCRIPALTPHMTNRRMLLLKVLDGAQISVEEYEIMKDLMIPLGRAPHFSSQSGA</sequence>
<keyword evidence="1" id="KW-0812">Transmembrane</keyword>
<dbReference type="PANTHER" id="PTHR14732:SF0">
    <property type="entry name" value="RNA POLYMERASE II SUBUNIT B1 CTD PHOSPHATASE RPAP2-RELATED"/>
    <property type="match status" value="1"/>
</dbReference>
<dbReference type="GO" id="GO:0005737">
    <property type="term" value="C:cytoplasm"/>
    <property type="evidence" value="ECO:0007669"/>
    <property type="project" value="TreeGrafter"/>
</dbReference>